<organism evidence="1 2">
    <name type="scientific">Megaselia scalaris</name>
    <name type="common">Humpbacked fly</name>
    <name type="synonym">Phora scalaris</name>
    <dbReference type="NCBI Taxonomy" id="36166"/>
    <lineage>
        <taxon>Eukaryota</taxon>
        <taxon>Metazoa</taxon>
        <taxon>Ecdysozoa</taxon>
        <taxon>Arthropoda</taxon>
        <taxon>Hexapoda</taxon>
        <taxon>Insecta</taxon>
        <taxon>Pterygota</taxon>
        <taxon>Neoptera</taxon>
        <taxon>Endopterygota</taxon>
        <taxon>Diptera</taxon>
        <taxon>Brachycera</taxon>
        <taxon>Muscomorpha</taxon>
        <taxon>Platypezoidea</taxon>
        <taxon>Phoridae</taxon>
        <taxon>Megaseliini</taxon>
        <taxon>Megaselia</taxon>
    </lineage>
</organism>
<dbReference type="EMBL" id="CAQQ02002348">
    <property type="status" value="NOT_ANNOTATED_CDS"/>
    <property type="molecule type" value="Genomic_DNA"/>
</dbReference>
<dbReference type="HOGENOM" id="CLU_2239687_0_0_1"/>
<evidence type="ECO:0000313" key="2">
    <source>
        <dbReference type="Proteomes" id="UP000015102"/>
    </source>
</evidence>
<accession>T1GPM7</accession>
<reference evidence="1" key="2">
    <citation type="submission" date="2015-06" db="UniProtKB">
        <authorList>
            <consortium name="EnsemblMetazoa"/>
        </authorList>
    </citation>
    <scope>IDENTIFICATION</scope>
</reference>
<reference evidence="2" key="1">
    <citation type="submission" date="2013-02" db="EMBL/GenBank/DDBJ databases">
        <authorList>
            <person name="Hughes D."/>
        </authorList>
    </citation>
    <scope>NUCLEOTIDE SEQUENCE</scope>
    <source>
        <strain>Durham</strain>
        <strain evidence="2">NC isolate 2 -- Noor lab</strain>
    </source>
</reference>
<evidence type="ECO:0000313" key="1">
    <source>
        <dbReference type="EnsemblMetazoa" id="MESCA005561-PA"/>
    </source>
</evidence>
<dbReference type="AlphaFoldDB" id="T1GPM7"/>
<dbReference type="EnsemblMetazoa" id="MESCA005561-RA">
    <property type="protein sequence ID" value="MESCA005561-PA"/>
    <property type="gene ID" value="MESCA005561"/>
</dbReference>
<protein>
    <submittedName>
        <fullName evidence="1">Uncharacterized protein</fullName>
    </submittedName>
</protein>
<dbReference type="Proteomes" id="UP000015102">
    <property type="component" value="Unassembled WGS sequence"/>
</dbReference>
<keyword evidence="2" id="KW-1185">Reference proteome</keyword>
<name>T1GPM7_MEGSC</name>
<proteinExistence type="predicted"/>
<sequence>MSVIFLHDVVKLRTLKFVIAQLRAFVQEARFIQSQLKDKPLERALRDAILMVTNSSQTRQNILKKKDPILKEVLDIAKERELVLSESNNMDKTKELHSKQTLFEI</sequence>